<proteinExistence type="predicted"/>
<reference evidence="2 3" key="1">
    <citation type="journal article" date="2018" name="Nat. Ecol. Evol.">
        <title>Pezizomycetes genomes reveal the molecular basis of ectomycorrhizal truffle lifestyle.</title>
        <authorList>
            <person name="Murat C."/>
            <person name="Payen T."/>
            <person name="Noel B."/>
            <person name="Kuo A."/>
            <person name="Morin E."/>
            <person name="Chen J."/>
            <person name="Kohler A."/>
            <person name="Krizsan K."/>
            <person name="Balestrini R."/>
            <person name="Da Silva C."/>
            <person name="Montanini B."/>
            <person name="Hainaut M."/>
            <person name="Levati E."/>
            <person name="Barry K.W."/>
            <person name="Belfiori B."/>
            <person name="Cichocki N."/>
            <person name="Clum A."/>
            <person name="Dockter R.B."/>
            <person name="Fauchery L."/>
            <person name="Guy J."/>
            <person name="Iotti M."/>
            <person name="Le Tacon F."/>
            <person name="Lindquist E.A."/>
            <person name="Lipzen A."/>
            <person name="Malagnac F."/>
            <person name="Mello A."/>
            <person name="Molinier V."/>
            <person name="Miyauchi S."/>
            <person name="Poulain J."/>
            <person name="Riccioni C."/>
            <person name="Rubini A."/>
            <person name="Sitrit Y."/>
            <person name="Splivallo R."/>
            <person name="Traeger S."/>
            <person name="Wang M."/>
            <person name="Zifcakova L."/>
            <person name="Wipf D."/>
            <person name="Zambonelli A."/>
            <person name="Paolocci F."/>
            <person name="Nowrousian M."/>
            <person name="Ottonello S."/>
            <person name="Baldrian P."/>
            <person name="Spatafora J.W."/>
            <person name="Henrissat B."/>
            <person name="Nagy L.G."/>
            <person name="Aury J.M."/>
            <person name="Wincker P."/>
            <person name="Grigoriev I.V."/>
            <person name="Bonfante P."/>
            <person name="Martin F.M."/>
        </authorList>
    </citation>
    <scope>NUCLEOTIDE SEQUENCE [LARGE SCALE GENOMIC DNA]</scope>
    <source>
        <strain evidence="2 3">RN42</strain>
    </source>
</reference>
<feature type="region of interest" description="Disordered" evidence="1">
    <location>
        <begin position="110"/>
        <end position="131"/>
    </location>
</feature>
<evidence type="ECO:0000313" key="3">
    <source>
        <dbReference type="Proteomes" id="UP000275078"/>
    </source>
</evidence>
<gene>
    <name evidence="2" type="ORF">BJ508DRAFT_311070</name>
</gene>
<sequence>MQHGSYRHKYESNMNMPVKRANETCSGFKTLFAALVHLTTSISGHRDNGTSPSSKSEDIVELREKGSLHSTVQDVLHTKSKLTRGTYDEDQKESPTRVRILLSISRSPISHSTQPRCRLPPSMSSTSNFYAGSKPKDITGIYAREANPQFNYHGYASRNEEHRYTRLRDYTMENTQEDSEYETCISRSQPHPAFHATLMQMES</sequence>
<name>A0A3N4HRH7_ASCIM</name>
<keyword evidence="3" id="KW-1185">Reference proteome</keyword>
<dbReference type="Proteomes" id="UP000275078">
    <property type="component" value="Unassembled WGS sequence"/>
</dbReference>
<dbReference type="AlphaFoldDB" id="A0A3N4HRH7"/>
<evidence type="ECO:0000256" key="1">
    <source>
        <dbReference type="SAM" id="MobiDB-lite"/>
    </source>
</evidence>
<dbReference type="EMBL" id="ML119744">
    <property type="protein sequence ID" value="RPA76445.1"/>
    <property type="molecule type" value="Genomic_DNA"/>
</dbReference>
<organism evidence="2 3">
    <name type="scientific">Ascobolus immersus RN42</name>
    <dbReference type="NCBI Taxonomy" id="1160509"/>
    <lineage>
        <taxon>Eukaryota</taxon>
        <taxon>Fungi</taxon>
        <taxon>Dikarya</taxon>
        <taxon>Ascomycota</taxon>
        <taxon>Pezizomycotina</taxon>
        <taxon>Pezizomycetes</taxon>
        <taxon>Pezizales</taxon>
        <taxon>Ascobolaceae</taxon>
        <taxon>Ascobolus</taxon>
    </lineage>
</organism>
<protein>
    <submittedName>
        <fullName evidence="2">Uncharacterized protein</fullName>
    </submittedName>
</protein>
<evidence type="ECO:0000313" key="2">
    <source>
        <dbReference type="EMBL" id="RPA76445.1"/>
    </source>
</evidence>
<accession>A0A3N4HRH7</accession>